<accession>A0ACC1M269</accession>
<evidence type="ECO:0000313" key="2">
    <source>
        <dbReference type="Proteomes" id="UP001139981"/>
    </source>
</evidence>
<feature type="non-terminal residue" evidence="1">
    <location>
        <position position="707"/>
    </location>
</feature>
<sequence length="707" mass="75186">MLELRVVVDKECAECLVYQHQESALRGKLHIKSSDKLKVRQITIRLVSTELVDIQDKASNAAAPSVPSAPDTGGFLQKSTKTIGTWVVLAKGLAHVLGVGEHQYSFEIALPRGLDGTVDTGAYRLGYELESRVEYSFVLKPATVILTPVTLVQVPMGLNLHSDDRVSMNIVAPLLRLLAVPEDVPLGCAVCTHADAIDQGKAFVLRHLWDSALAVSLRLPRGRVFPTDAQAVVDVQAVPITRDYRCTGITLRLEEIAIIARPQRSNSREAAPVASSSSLAGRHASSASARIRPSVAGGSGGSLTPLRRHSVANSAVSNSSEDSVVVSSGDNAAAYAQESSAEYRNAITRVRTLATATHTAWPERPNVSLAEFNGIASARLRLNVSPMYGVAAGAAATAVHTDIRNSHIQVHHQIAYEVRYERISHAASVENGDARILAVARVYRALGGANIVRRDEIASENSTIGGSRVAKGTLPVAIVPKKISALWGLKNFVNDEDDAYYDDDEAGGGVESSGGPMPTPLPPVAYTPSPAMLGMMHSSSVPSIPSIPVVPSMPVVPSIPSMPSAYSPVAPVAQPLGFNPMLMPQAPPSGGIGSGYSMDSNGYGYGGGGVIVPMPDFGSYDSIGNGNVPAYNPMALQQQIHMFQEQQRLQQQLFFQQLSEQYGQMVVSPPPPPNVLSSVPGGSGNNHYYDQQQHMSYSTYGPPPPPP</sequence>
<gene>
    <name evidence="1" type="ORF">IWW38_003114</name>
</gene>
<organism evidence="1 2">
    <name type="scientific">Coemansia aciculifera</name>
    <dbReference type="NCBI Taxonomy" id="417176"/>
    <lineage>
        <taxon>Eukaryota</taxon>
        <taxon>Fungi</taxon>
        <taxon>Fungi incertae sedis</taxon>
        <taxon>Zoopagomycota</taxon>
        <taxon>Kickxellomycotina</taxon>
        <taxon>Kickxellomycetes</taxon>
        <taxon>Kickxellales</taxon>
        <taxon>Kickxellaceae</taxon>
        <taxon>Coemansia</taxon>
    </lineage>
</organism>
<name>A0ACC1M269_9FUNG</name>
<dbReference type="EMBL" id="JANBVB010000674">
    <property type="protein sequence ID" value="KAJ2892707.1"/>
    <property type="molecule type" value="Genomic_DNA"/>
</dbReference>
<keyword evidence="2" id="KW-1185">Reference proteome</keyword>
<dbReference type="Proteomes" id="UP001139981">
    <property type="component" value="Unassembled WGS sequence"/>
</dbReference>
<evidence type="ECO:0000313" key="1">
    <source>
        <dbReference type="EMBL" id="KAJ2892707.1"/>
    </source>
</evidence>
<proteinExistence type="predicted"/>
<reference evidence="1" key="1">
    <citation type="submission" date="2022-07" db="EMBL/GenBank/DDBJ databases">
        <title>Phylogenomic reconstructions and comparative analyses of Kickxellomycotina fungi.</title>
        <authorList>
            <person name="Reynolds N.K."/>
            <person name="Stajich J.E."/>
            <person name="Barry K."/>
            <person name="Grigoriev I.V."/>
            <person name="Crous P."/>
            <person name="Smith M.E."/>
        </authorList>
    </citation>
    <scope>NUCLEOTIDE SEQUENCE</scope>
    <source>
        <strain evidence="1">CBS 190363</strain>
    </source>
</reference>
<comment type="caution">
    <text evidence="1">The sequence shown here is derived from an EMBL/GenBank/DDBJ whole genome shotgun (WGS) entry which is preliminary data.</text>
</comment>
<protein>
    <submittedName>
        <fullName evidence="1">Uncharacterized protein</fullName>
    </submittedName>
</protein>